<evidence type="ECO:0000313" key="2">
    <source>
        <dbReference type="EMBL" id="MBN8659431.1"/>
    </source>
</evidence>
<protein>
    <recommendedName>
        <fullName evidence="4">Lipoprotein</fullName>
    </recommendedName>
</protein>
<evidence type="ECO:0000256" key="1">
    <source>
        <dbReference type="SAM" id="SignalP"/>
    </source>
</evidence>
<dbReference type="EMBL" id="JAFLCK010000003">
    <property type="protein sequence ID" value="MBN8659431.1"/>
    <property type="molecule type" value="Genomic_DNA"/>
</dbReference>
<dbReference type="Proteomes" id="UP000664277">
    <property type="component" value="Unassembled WGS sequence"/>
</dbReference>
<proteinExistence type="predicted"/>
<feature type="signal peptide" evidence="1">
    <location>
        <begin position="1"/>
        <end position="23"/>
    </location>
</feature>
<feature type="chain" id="PRO_5035244368" description="Lipoprotein" evidence="1">
    <location>
        <begin position="24"/>
        <end position="218"/>
    </location>
</feature>
<accession>A0A8J7P7B9</accession>
<name>A0A8J7P7B9_9BACT</name>
<sequence length="218" mass="24257">MKGAWPKPVLRCLIAIAAFSLLSACSSKPFVIEVQPLEEKTVYLEDRPELRTRCNDLNYEAFTEWFFHCAVKLDTETVSHDDTAGAATCTIKVKGVTVKLSCPVQVCISKAAPAQTKEHEAGHVAICRRVYQEAPAVVESLSQALVGKTFYGMAATKEKAEQDAVDKATAELAEGFRLRVTGLCEEASDRYDRYCLRYEKDKSWTVPALVEKSLERSR</sequence>
<dbReference type="AlphaFoldDB" id="A0A8J7P7B9"/>
<dbReference type="PROSITE" id="PS51257">
    <property type="entry name" value="PROKAR_LIPOPROTEIN"/>
    <property type="match status" value="1"/>
</dbReference>
<evidence type="ECO:0000313" key="3">
    <source>
        <dbReference type="Proteomes" id="UP000664277"/>
    </source>
</evidence>
<reference evidence="2" key="1">
    <citation type="submission" date="2021-02" db="EMBL/GenBank/DDBJ databases">
        <title>Genome-Resolved Metagenomics of a Microbial Community Performing Photosynthetic Biological Nutrient Removal.</title>
        <authorList>
            <person name="Mcdaniel E.A."/>
        </authorList>
    </citation>
    <scope>NUCLEOTIDE SEQUENCE</scope>
    <source>
        <strain evidence="2">UWPOB_OBS1</strain>
    </source>
</reference>
<gene>
    <name evidence="2" type="ORF">J0M35_03640</name>
</gene>
<organism evidence="2 3">
    <name type="scientific">Candidatus Obscuribacter phosphatis</name>
    <dbReference type="NCBI Taxonomy" id="1906157"/>
    <lineage>
        <taxon>Bacteria</taxon>
        <taxon>Bacillati</taxon>
        <taxon>Candidatus Melainabacteria</taxon>
        <taxon>Candidatus Obscuribacterales</taxon>
        <taxon>Candidatus Obscuribacteraceae</taxon>
        <taxon>Candidatus Obscuribacter</taxon>
    </lineage>
</organism>
<comment type="caution">
    <text evidence="2">The sequence shown here is derived from an EMBL/GenBank/DDBJ whole genome shotgun (WGS) entry which is preliminary data.</text>
</comment>
<evidence type="ECO:0008006" key="4">
    <source>
        <dbReference type="Google" id="ProtNLM"/>
    </source>
</evidence>
<keyword evidence="1" id="KW-0732">Signal</keyword>